<proteinExistence type="inferred from homology"/>
<dbReference type="HAMAP" id="MF_00736">
    <property type="entry name" value="Ribosomal_uL11"/>
    <property type="match status" value="1"/>
</dbReference>
<evidence type="ECO:0000256" key="7">
    <source>
        <dbReference type="RuleBase" id="RU003978"/>
    </source>
</evidence>
<evidence type="ECO:0000256" key="4">
    <source>
        <dbReference type="ARBA" id="ARBA00022980"/>
    </source>
</evidence>
<dbReference type="FunCoup" id="L0HDT2">
    <property type="interactions" value="156"/>
</dbReference>
<dbReference type="Pfam" id="PF00298">
    <property type="entry name" value="Ribosomal_L11"/>
    <property type="match status" value="1"/>
</dbReference>
<evidence type="ECO:0000256" key="3">
    <source>
        <dbReference type="ARBA" id="ARBA00022884"/>
    </source>
</evidence>
<dbReference type="SUPFAM" id="SSF54747">
    <property type="entry name" value="Ribosomal L11/L12e N-terminal domain"/>
    <property type="match status" value="1"/>
</dbReference>
<keyword evidence="2 6" id="KW-0699">rRNA-binding</keyword>
<evidence type="ECO:0000259" key="8">
    <source>
        <dbReference type="Pfam" id="PF00298"/>
    </source>
</evidence>
<dbReference type="GO" id="GO:0003735">
    <property type="term" value="F:structural constituent of ribosome"/>
    <property type="evidence" value="ECO:0007669"/>
    <property type="project" value="InterPro"/>
</dbReference>
<dbReference type="KEGG" id="mfo:Metfor_0415"/>
<evidence type="ECO:0000256" key="5">
    <source>
        <dbReference type="ARBA" id="ARBA00023274"/>
    </source>
</evidence>
<dbReference type="InterPro" id="IPR036769">
    <property type="entry name" value="Ribosomal_uL11_C_sf"/>
</dbReference>
<comment type="similarity">
    <text evidence="1 6 7">Belongs to the universal ribosomal protein uL11 family.</text>
</comment>
<dbReference type="InterPro" id="IPR036796">
    <property type="entry name" value="Ribosomal_uL11_N_sf"/>
</dbReference>
<feature type="domain" description="Large ribosomal subunit protein uL11 C-terminal" evidence="8">
    <location>
        <begin position="108"/>
        <end position="175"/>
    </location>
</feature>
<feature type="domain" description="Large ribosomal subunit protein uL11 N-terminal" evidence="9">
    <location>
        <begin position="45"/>
        <end position="102"/>
    </location>
</feature>
<evidence type="ECO:0000313" key="10">
    <source>
        <dbReference type="EMBL" id="AGB01488.1"/>
    </source>
</evidence>
<dbReference type="GO" id="GO:0006412">
    <property type="term" value="P:translation"/>
    <property type="evidence" value="ECO:0007669"/>
    <property type="project" value="UniProtKB-UniRule"/>
</dbReference>
<dbReference type="AlphaFoldDB" id="L0HDT2"/>
<dbReference type="Pfam" id="PF03946">
    <property type="entry name" value="Ribosomal_L11_N"/>
    <property type="match status" value="1"/>
</dbReference>
<evidence type="ECO:0000256" key="6">
    <source>
        <dbReference type="HAMAP-Rule" id="MF_00736"/>
    </source>
</evidence>
<evidence type="ECO:0000313" key="11">
    <source>
        <dbReference type="Proteomes" id="UP000010824"/>
    </source>
</evidence>
<dbReference type="CDD" id="cd00349">
    <property type="entry name" value="Ribosomal_L11"/>
    <property type="match status" value="1"/>
</dbReference>
<dbReference type="InParanoid" id="L0HDT2"/>
<dbReference type="FunFam" id="3.30.1550.10:FF:000007">
    <property type="entry name" value="50S ribosomal protein L11"/>
    <property type="match status" value="1"/>
</dbReference>
<dbReference type="GO" id="GO:0070180">
    <property type="term" value="F:large ribosomal subunit rRNA binding"/>
    <property type="evidence" value="ECO:0007669"/>
    <property type="project" value="UniProtKB-UniRule"/>
</dbReference>
<name>L0HDT2_METFS</name>
<dbReference type="SUPFAM" id="SSF46906">
    <property type="entry name" value="Ribosomal protein L11, C-terminal domain"/>
    <property type="match status" value="1"/>
</dbReference>
<dbReference type="eggNOG" id="arCOG04372">
    <property type="taxonomic scope" value="Archaea"/>
</dbReference>
<protein>
    <recommendedName>
        <fullName evidence="6">Large ribosomal subunit protein uL11</fullName>
    </recommendedName>
</protein>
<dbReference type="InterPro" id="IPR000911">
    <property type="entry name" value="Ribosomal_uL11"/>
</dbReference>
<dbReference type="PANTHER" id="PTHR11661:SF1">
    <property type="entry name" value="LARGE RIBOSOMAL SUBUNIT PROTEIN UL11M"/>
    <property type="match status" value="1"/>
</dbReference>
<evidence type="ECO:0000256" key="2">
    <source>
        <dbReference type="ARBA" id="ARBA00022730"/>
    </source>
</evidence>
<dbReference type="InterPro" id="IPR020783">
    <property type="entry name" value="Ribosomal_uL11_C"/>
</dbReference>
<dbReference type="Proteomes" id="UP000010824">
    <property type="component" value="Chromosome"/>
</dbReference>
<keyword evidence="5 6" id="KW-0687">Ribonucleoprotein</keyword>
<dbReference type="Gene3D" id="3.30.1550.10">
    <property type="entry name" value="Ribosomal protein L11/L12, N-terminal domain"/>
    <property type="match status" value="1"/>
</dbReference>
<dbReference type="InterPro" id="IPR020784">
    <property type="entry name" value="Ribosomal_uL11_N"/>
</dbReference>
<dbReference type="SMART" id="SM00649">
    <property type="entry name" value="RL11"/>
    <property type="match status" value="1"/>
</dbReference>
<keyword evidence="4 6" id="KW-0689">Ribosomal protein</keyword>
<dbReference type="STRING" id="593750.Metfor_0415"/>
<dbReference type="Gene3D" id="1.10.10.250">
    <property type="entry name" value="Ribosomal protein L11, C-terminal domain"/>
    <property type="match status" value="1"/>
</dbReference>
<evidence type="ECO:0000256" key="1">
    <source>
        <dbReference type="ARBA" id="ARBA00010537"/>
    </source>
</evidence>
<dbReference type="HOGENOM" id="CLU_074237_4_0_2"/>
<sequence>MASCGFCLNHPTITFITLPINSYRPKLGPLCTEGRHGAKTMAEVVEVLVPGGKATAGPPLGPSLGPLGINVKAVVDEINKKTASFNGMQVPVKIEVDAKKNFTLTVGIPPTTALIKKEAGIEKGSAEPNAKVAGNLPFEAAVRIANMKLEGMLSYELKTAVREVVGTCVSVGVTVDGKKPKEVLKLIAEGKYDSQLAK</sequence>
<dbReference type="GO" id="GO:0015934">
    <property type="term" value="C:large ribosomal subunit"/>
    <property type="evidence" value="ECO:0007669"/>
    <property type="project" value="TreeGrafter"/>
</dbReference>
<dbReference type="NCBIfam" id="NF002232">
    <property type="entry name" value="PRK01143.1"/>
    <property type="match status" value="1"/>
</dbReference>
<keyword evidence="11" id="KW-1185">Reference proteome</keyword>
<keyword evidence="3 6" id="KW-0694">RNA-binding</keyword>
<dbReference type="PANTHER" id="PTHR11661">
    <property type="entry name" value="60S RIBOSOMAL PROTEIN L12"/>
    <property type="match status" value="1"/>
</dbReference>
<comment type="subunit">
    <text evidence="6">Part of the ribosomal stalk of the 50S ribosomal subunit. Interacts with L10 and the large rRNA to form the base of the stalk. L10 forms an elongated spine to which L12 dimers bind in a sequential fashion forming a multimeric L10(L12)X complex.</text>
</comment>
<dbReference type="PROSITE" id="PS00359">
    <property type="entry name" value="RIBOSOMAL_L11"/>
    <property type="match status" value="1"/>
</dbReference>
<dbReference type="InterPro" id="IPR020785">
    <property type="entry name" value="Ribosomal_uL11_CS"/>
</dbReference>
<accession>L0HDT2</accession>
<reference evidence="11" key="1">
    <citation type="submission" date="2011-12" db="EMBL/GenBank/DDBJ databases">
        <title>Complete sequence of Methanoregula formicicum SMSP.</title>
        <authorList>
            <person name="Lucas S."/>
            <person name="Han J."/>
            <person name="Lapidus A."/>
            <person name="Cheng J.-F."/>
            <person name="Goodwin L."/>
            <person name="Pitluck S."/>
            <person name="Peters L."/>
            <person name="Ovchinnikova G."/>
            <person name="Teshima H."/>
            <person name="Detter J.C."/>
            <person name="Han C."/>
            <person name="Tapia R."/>
            <person name="Land M."/>
            <person name="Hauser L."/>
            <person name="Kyrpides N."/>
            <person name="Ivanova N."/>
            <person name="Pagani I."/>
            <person name="Imachi H."/>
            <person name="Tamaki H."/>
            <person name="Sekiguchi Y."/>
            <person name="Kamagata Y."/>
            <person name="Cadillo-Quiroz H."/>
            <person name="Zinder S."/>
            <person name="Liu W.-T."/>
            <person name="Woyke T."/>
        </authorList>
    </citation>
    <scope>NUCLEOTIDE SEQUENCE [LARGE SCALE GENOMIC DNA]</scope>
    <source>
        <strain evidence="11">DSM 22288 / NBRC 105244 / SMSP</strain>
    </source>
</reference>
<comment type="function">
    <text evidence="6">Forms part of the ribosomal stalk which helps the ribosome interact with GTP-bound translation factors.</text>
</comment>
<gene>
    <name evidence="6" type="primary">rpl11</name>
    <name evidence="10" type="ordered locus">Metfor_0415</name>
</gene>
<evidence type="ECO:0000259" key="9">
    <source>
        <dbReference type="Pfam" id="PF03946"/>
    </source>
</evidence>
<organism evidence="10 11">
    <name type="scientific">Methanoregula formicica (strain DSM 22288 / NBRC 105244 / SMSP)</name>
    <dbReference type="NCBI Taxonomy" id="593750"/>
    <lineage>
        <taxon>Archaea</taxon>
        <taxon>Methanobacteriati</taxon>
        <taxon>Methanobacteriota</taxon>
        <taxon>Stenosarchaea group</taxon>
        <taxon>Methanomicrobia</taxon>
        <taxon>Methanomicrobiales</taxon>
        <taxon>Methanoregulaceae</taxon>
        <taxon>Methanoregula</taxon>
    </lineage>
</organism>
<dbReference type="EMBL" id="CP003167">
    <property type="protein sequence ID" value="AGB01488.1"/>
    <property type="molecule type" value="Genomic_DNA"/>
</dbReference>
<reference evidence="10 11" key="2">
    <citation type="journal article" date="2014" name="Genome Announc.">
        <title>Complete Genome Sequence of Methanoregula formicica SMSPT, a Mesophilic Hydrogenotrophic Methanogen Isolated from a Methanogenic Upflow Anaerobic Sludge Blanket Reactor.</title>
        <authorList>
            <person name="Yamamoto K."/>
            <person name="Tamaki H."/>
            <person name="Cadillo-Quiroz H."/>
            <person name="Imachi H."/>
            <person name="Kyrpides N."/>
            <person name="Woyke T."/>
            <person name="Goodwin L."/>
            <person name="Zinder S.H."/>
            <person name="Kamagata Y."/>
            <person name="Liu W.T."/>
        </authorList>
    </citation>
    <scope>NUCLEOTIDE SEQUENCE [LARGE SCALE GENOMIC DNA]</scope>
    <source>
        <strain evidence="11">DSM 22288 / NBRC 105244 / SMSP</strain>
    </source>
</reference>